<reference evidence="1" key="1">
    <citation type="submission" date="2020-05" db="EMBL/GenBank/DDBJ databases">
        <authorList>
            <person name="Chiriac C."/>
            <person name="Salcher M."/>
            <person name="Ghai R."/>
            <person name="Kavagutti S V."/>
        </authorList>
    </citation>
    <scope>NUCLEOTIDE SEQUENCE</scope>
</reference>
<sequence>MKKITPRTFKFDVMVCETADGHVSKKTIGGPWMQLAKKMVKNGTAKLTCHGGPFVGYGSSYDVGYHCLSYTVTEIV</sequence>
<gene>
    <name evidence="1" type="ORF">UFOVP1636_330</name>
</gene>
<dbReference type="EMBL" id="LR797503">
    <property type="protein sequence ID" value="CAB4221488.1"/>
    <property type="molecule type" value="Genomic_DNA"/>
</dbReference>
<accession>A0A6J5T1B9</accession>
<protein>
    <submittedName>
        <fullName evidence="1">Uncharacterized protein</fullName>
    </submittedName>
</protein>
<name>A0A6J5T1B9_9CAUD</name>
<evidence type="ECO:0000313" key="1">
    <source>
        <dbReference type="EMBL" id="CAB4221488.1"/>
    </source>
</evidence>
<proteinExistence type="predicted"/>
<organism evidence="1">
    <name type="scientific">uncultured Caudovirales phage</name>
    <dbReference type="NCBI Taxonomy" id="2100421"/>
    <lineage>
        <taxon>Viruses</taxon>
        <taxon>Duplodnaviria</taxon>
        <taxon>Heunggongvirae</taxon>
        <taxon>Uroviricota</taxon>
        <taxon>Caudoviricetes</taxon>
        <taxon>Peduoviridae</taxon>
        <taxon>Maltschvirus</taxon>
        <taxon>Maltschvirus maltsch</taxon>
    </lineage>
</organism>